<dbReference type="EMBL" id="AZDJ01000030">
    <property type="protein sequence ID" value="KRK70980.1"/>
    <property type="molecule type" value="Genomic_DNA"/>
</dbReference>
<dbReference type="PATRIC" id="fig|1291734.4.peg.169"/>
<evidence type="ECO:0000256" key="1">
    <source>
        <dbReference type="SAM" id="Phobius"/>
    </source>
</evidence>
<dbReference type="Proteomes" id="UP000051804">
    <property type="component" value="Unassembled WGS sequence"/>
</dbReference>
<evidence type="ECO:0000313" key="3">
    <source>
        <dbReference type="Proteomes" id="UP000051804"/>
    </source>
</evidence>
<proteinExistence type="predicted"/>
<protein>
    <submittedName>
        <fullName evidence="2">Uncharacterized protein</fullName>
    </submittedName>
</protein>
<feature type="transmembrane region" description="Helical" evidence="1">
    <location>
        <begin position="59"/>
        <end position="79"/>
    </location>
</feature>
<feature type="transmembrane region" description="Helical" evidence="1">
    <location>
        <begin position="28"/>
        <end position="47"/>
    </location>
</feature>
<reference evidence="2 3" key="1">
    <citation type="journal article" date="2015" name="Genome Announc.">
        <title>Expanding the biotechnology potential of lactobacilli through comparative genomics of 213 strains and associated genera.</title>
        <authorList>
            <person name="Sun Z."/>
            <person name="Harris H.M."/>
            <person name="McCann A."/>
            <person name="Guo C."/>
            <person name="Argimon S."/>
            <person name="Zhang W."/>
            <person name="Yang X."/>
            <person name="Jeffery I.B."/>
            <person name="Cooney J.C."/>
            <person name="Kagawa T.F."/>
            <person name="Liu W."/>
            <person name="Song Y."/>
            <person name="Salvetti E."/>
            <person name="Wrobel A."/>
            <person name="Rasinkangas P."/>
            <person name="Parkhill J."/>
            <person name="Rea M.C."/>
            <person name="O'Sullivan O."/>
            <person name="Ritari J."/>
            <person name="Douillard F.P."/>
            <person name="Paul Ross R."/>
            <person name="Yang R."/>
            <person name="Briner A.E."/>
            <person name="Felis G.E."/>
            <person name="de Vos W.M."/>
            <person name="Barrangou R."/>
            <person name="Klaenhammer T.R."/>
            <person name="Caufield P.W."/>
            <person name="Cui Y."/>
            <person name="Zhang H."/>
            <person name="O'Toole P.W."/>
        </authorList>
    </citation>
    <scope>NUCLEOTIDE SEQUENCE [LARGE SCALE GENOMIC DNA]</scope>
    <source>
        <strain evidence="2 3">JCM 17158</strain>
    </source>
</reference>
<dbReference type="AlphaFoldDB" id="A0A0R1JRE4"/>
<name>A0A0R1JRE4_9LACO</name>
<comment type="caution">
    <text evidence="2">The sequence shown here is derived from an EMBL/GenBank/DDBJ whole genome shotgun (WGS) entry which is preliminary data.</text>
</comment>
<accession>A0A0R1JRE4</accession>
<organism evidence="2 3">
    <name type="scientific">Lacticaseibacillus nasuensis JCM 17158</name>
    <dbReference type="NCBI Taxonomy" id="1291734"/>
    <lineage>
        <taxon>Bacteria</taxon>
        <taxon>Bacillati</taxon>
        <taxon>Bacillota</taxon>
        <taxon>Bacilli</taxon>
        <taxon>Lactobacillales</taxon>
        <taxon>Lactobacillaceae</taxon>
        <taxon>Lacticaseibacillus</taxon>
    </lineage>
</organism>
<feature type="transmembrane region" description="Helical" evidence="1">
    <location>
        <begin position="85"/>
        <end position="103"/>
    </location>
</feature>
<keyword evidence="3" id="KW-1185">Reference proteome</keyword>
<sequence>MLIVLIISFAIFTWFGWFVLHPTTVVAIISTLSFGLGLTLGIYWLAYADGRARTRLSRFGIDLGIGWLLMAFIYLYMLGFVFEPFFIMAGAAVVLVLAALFALRKHPQYQRISR</sequence>
<evidence type="ECO:0000313" key="2">
    <source>
        <dbReference type="EMBL" id="KRK70980.1"/>
    </source>
</evidence>
<keyword evidence="1" id="KW-1133">Transmembrane helix</keyword>
<keyword evidence="1" id="KW-0812">Transmembrane</keyword>
<gene>
    <name evidence="2" type="ORF">FD02_GL000161</name>
</gene>
<keyword evidence="1" id="KW-0472">Membrane</keyword>